<keyword evidence="8 11" id="KW-0648">Protein biosynthesis</keyword>
<feature type="short sequence motif" description="'HIGH' region" evidence="11">
    <location>
        <begin position="131"/>
        <end position="141"/>
    </location>
</feature>
<dbReference type="FunFam" id="3.30.1360.70:FF:000003">
    <property type="entry name" value="Arginine--tRNA ligase"/>
    <property type="match status" value="1"/>
</dbReference>
<evidence type="ECO:0000313" key="16">
    <source>
        <dbReference type="Proteomes" id="UP000256845"/>
    </source>
</evidence>
<dbReference type="SMART" id="SM00836">
    <property type="entry name" value="DALR_1"/>
    <property type="match status" value="1"/>
</dbReference>
<dbReference type="AlphaFoldDB" id="A0A3D9HNZ5"/>
<dbReference type="InterPro" id="IPR005148">
    <property type="entry name" value="Arg-tRNA-synth_N"/>
</dbReference>
<organism evidence="15 16">
    <name type="scientific">Aestuariispira insulae</name>
    <dbReference type="NCBI Taxonomy" id="1461337"/>
    <lineage>
        <taxon>Bacteria</taxon>
        <taxon>Pseudomonadati</taxon>
        <taxon>Pseudomonadota</taxon>
        <taxon>Alphaproteobacteria</taxon>
        <taxon>Rhodospirillales</taxon>
        <taxon>Kiloniellaceae</taxon>
        <taxon>Aestuariispira</taxon>
    </lineage>
</organism>
<comment type="catalytic activity">
    <reaction evidence="10 11">
        <text>tRNA(Arg) + L-arginine + ATP = L-arginyl-tRNA(Arg) + AMP + diphosphate</text>
        <dbReference type="Rhea" id="RHEA:20301"/>
        <dbReference type="Rhea" id="RHEA-COMP:9658"/>
        <dbReference type="Rhea" id="RHEA-COMP:9673"/>
        <dbReference type="ChEBI" id="CHEBI:30616"/>
        <dbReference type="ChEBI" id="CHEBI:32682"/>
        <dbReference type="ChEBI" id="CHEBI:33019"/>
        <dbReference type="ChEBI" id="CHEBI:78442"/>
        <dbReference type="ChEBI" id="CHEBI:78513"/>
        <dbReference type="ChEBI" id="CHEBI:456215"/>
        <dbReference type="EC" id="6.1.1.19"/>
    </reaction>
</comment>
<evidence type="ECO:0000256" key="8">
    <source>
        <dbReference type="ARBA" id="ARBA00022917"/>
    </source>
</evidence>
<protein>
    <recommendedName>
        <fullName evidence="11">Arginine--tRNA ligase</fullName>
        <ecNumber evidence="11">6.1.1.19</ecNumber>
    </recommendedName>
    <alternativeName>
        <fullName evidence="11">Arginyl-tRNA synthetase</fullName>
        <shortName evidence="11">ArgRS</shortName>
    </alternativeName>
</protein>
<dbReference type="InterPro" id="IPR001278">
    <property type="entry name" value="Arg-tRNA-ligase"/>
</dbReference>
<accession>A0A3D9HNZ5</accession>
<comment type="subunit">
    <text evidence="3 11">Monomer.</text>
</comment>
<keyword evidence="7 11" id="KW-0067">ATP-binding</keyword>
<evidence type="ECO:0000256" key="3">
    <source>
        <dbReference type="ARBA" id="ARBA00011245"/>
    </source>
</evidence>
<evidence type="ECO:0000256" key="10">
    <source>
        <dbReference type="ARBA" id="ARBA00049339"/>
    </source>
</evidence>
<evidence type="ECO:0000256" key="12">
    <source>
        <dbReference type="RuleBase" id="RU363038"/>
    </source>
</evidence>
<keyword evidence="16" id="KW-1185">Reference proteome</keyword>
<evidence type="ECO:0000256" key="11">
    <source>
        <dbReference type="HAMAP-Rule" id="MF_00123"/>
    </source>
</evidence>
<dbReference type="InterPro" id="IPR009080">
    <property type="entry name" value="tRNAsynth_Ia_anticodon-bd"/>
</dbReference>
<keyword evidence="5 11" id="KW-0436">Ligase</keyword>
<dbReference type="CDD" id="cd00671">
    <property type="entry name" value="ArgRS_core"/>
    <property type="match status" value="1"/>
</dbReference>
<dbReference type="InterPro" id="IPR001412">
    <property type="entry name" value="aa-tRNA-synth_I_CS"/>
</dbReference>
<proteinExistence type="inferred from homology"/>
<dbReference type="Pfam" id="PF00750">
    <property type="entry name" value="tRNA-synt_1d"/>
    <property type="match status" value="1"/>
</dbReference>
<evidence type="ECO:0000259" key="13">
    <source>
        <dbReference type="SMART" id="SM00836"/>
    </source>
</evidence>
<dbReference type="SUPFAM" id="SSF55190">
    <property type="entry name" value="Arginyl-tRNA synthetase (ArgRS), N-terminal 'additional' domain"/>
    <property type="match status" value="1"/>
</dbReference>
<dbReference type="SUPFAM" id="SSF47323">
    <property type="entry name" value="Anticodon-binding domain of a subclass of class I aminoacyl-tRNA synthetases"/>
    <property type="match status" value="1"/>
</dbReference>
<sequence length="583" mass="63610">MNIFNKISSELEQVLSGLAADGTVPDGLDISRVTVEPPRDPSHGDMATNAAMVLSKPAGMKPRDLAEAIVAKLVESDLIASAEIAGPGFINLRLDRQAWIGCLASIHAMGTAYGNSEIGGGDAVNVEYVSANPTGPLHIGHARGAVVGDVLAGLLAKAGYNVTKEYYVNDSGAQVDVLARSAYLRYREAHGEAIEIPEGLYPGQYLIPVGQALKAEHGDSLLGQDETSWLPTVKLFAINAMMDLIREDLSELGIQHDVFTSERALVEAGRVEEAFATLENKGLIYTGVLEPPKGKKPEDWEPRPQTLFKSSEFGDDVDRPLKKSDGSWTYFAPDIANHFDKYQRGFKTQIDIFGADHSGYVKRMKAATTAISGGEAELDIKLCQLVRLMDKGEPIKMSKRAGTFVTLRDLIDEVGKDVVRFFLLTRKSDAQLDFDLTLVKEQSRDNPVFYVQYAHARCHSVFRQAKEAFPGESFDAACLENADFSLLTGDHEIDLIKSMAEWPRLIEAAAQAHEPHRVAFYLQDLAATFHAAWHKGSADATLRFVAPGNLELTKARLALVDAARLVIASGFEVFGVEAVTELH</sequence>
<comment type="similarity">
    <text evidence="2 11 12">Belongs to the class-I aminoacyl-tRNA synthetase family.</text>
</comment>
<dbReference type="GO" id="GO:0006420">
    <property type="term" value="P:arginyl-tRNA aminoacylation"/>
    <property type="evidence" value="ECO:0007669"/>
    <property type="project" value="UniProtKB-UniRule"/>
</dbReference>
<dbReference type="InterPro" id="IPR035684">
    <property type="entry name" value="ArgRS_core"/>
</dbReference>
<dbReference type="Proteomes" id="UP000256845">
    <property type="component" value="Unassembled WGS sequence"/>
</dbReference>
<gene>
    <name evidence="11" type="primary">argS</name>
    <name evidence="15" type="ORF">DFP90_104309</name>
</gene>
<feature type="domain" description="DALR anticodon binding" evidence="13">
    <location>
        <begin position="451"/>
        <end position="582"/>
    </location>
</feature>
<evidence type="ECO:0000256" key="5">
    <source>
        <dbReference type="ARBA" id="ARBA00022598"/>
    </source>
</evidence>
<keyword evidence="6 11" id="KW-0547">Nucleotide-binding</keyword>
<dbReference type="PRINTS" id="PR01038">
    <property type="entry name" value="TRNASYNTHARG"/>
</dbReference>
<dbReference type="FunFam" id="1.10.730.10:FF:000008">
    <property type="entry name" value="Arginine--tRNA ligase"/>
    <property type="match status" value="1"/>
</dbReference>
<dbReference type="Gene3D" id="3.30.1360.70">
    <property type="entry name" value="Arginyl tRNA synthetase N-terminal domain"/>
    <property type="match status" value="1"/>
</dbReference>
<feature type="domain" description="Arginyl tRNA synthetase N-terminal" evidence="14">
    <location>
        <begin position="5"/>
        <end position="94"/>
    </location>
</feature>
<evidence type="ECO:0000256" key="1">
    <source>
        <dbReference type="ARBA" id="ARBA00004496"/>
    </source>
</evidence>
<reference evidence="15 16" key="1">
    <citation type="submission" date="2018-07" db="EMBL/GenBank/DDBJ databases">
        <title>Genomic Encyclopedia of Type Strains, Phase III (KMG-III): the genomes of soil and plant-associated and newly described type strains.</title>
        <authorList>
            <person name="Whitman W."/>
        </authorList>
    </citation>
    <scope>NUCLEOTIDE SEQUENCE [LARGE SCALE GENOMIC DNA]</scope>
    <source>
        <strain evidence="15 16">CECT 8488</strain>
    </source>
</reference>
<comment type="subcellular location">
    <subcellularLocation>
        <location evidence="1 11">Cytoplasm</location>
    </subcellularLocation>
</comment>
<dbReference type="FunFam" id="3.40.50.620:FF:000062">
    <property type="entry name" value="Arginine--tRNA ligase"/>
    <property type="match status" value="1"/>
</dbReference>
<dbReference type="OrthoDB" id="9803211at2"/>
<dbReference type="InterPro" id="IPR014729">
    <property type="entry name" value="Rossmann-like_a/b/a_fold"/>
</dbReference>
<dbReference type="GO" id="GO:0004814">
    <property type="term" value="F:arginine-tRNA ligase activity"/>
    <property type="evidence" value="ECO:0007669"/>
    <property type="project" value="UniProtKB-UniRule"/>
</dbReference>
<dbReference type="Pfam" id="PF05746">
    <property type="entry name" value="DALR_1"/>
    <property type="match status" value="1"/>
</dbReference>
<evidence type="ECO:0000256" key="2">
    <source>
        <dbReference type="ARBA" id="ARBA00005594"/>
    </source>
</evidence>
<comment type="caution">
    <text evidence="15">The sequence shown here is derived from an EMBL/GenBank/DDBJ whole genome shotgun (WGS) entry which is preliminary data.</text>
</comment>
<evidence type="ECO:0000259" key="14">
    <source>
        <dbReference type="SMART" id="SM01016"/>
    </source>
</evidence>
<dbReference type="PANTHER" id="PTHR11956">
    <property type="entry name" value="ARGINYL-TRNA SYNTHETASE"/>
    <property type="match status" value="1"/>
</dbReference>
<keyword evidence="9 11" id="KW-0030">Aminoacyl-tRNA synthetase</keyword>
<dbReference type="GO" id="GO:0005737">
    <property type="term" value="C:cytoplasm"/>
    <property type="evidence" value="ECO:0007669"/>
    <property type="project" value="UniProtKB-SubCell"/>
</dbReference>
<evidence type="ECO:0000256" key="7">
    <source>
        <dbReference type="ARBA" id="ARBA00022840"/>
    </source>
</evidence>
<dbReference type="InterPro" id="IPR036695">
    <property type="entry name" value="Arg-tRNA-synth_N_sf"/>
</dbReference>
<dbReference type="PANTHER" id="PTHR11956:SF5">
    <property type="entry name" value="ARGININE--TRNA LIGASE, CYTOPLASMIC"/>
    <property type="match status" value="1"/>
</dbReference>
<dbReference type="RefSeq" id="WP_115936811.1">
    <property type="nucleotide sequence ID" value="NZ_QRDW01000004.1"/>
</dbReference>
<dbReference type="HAMAP" id="MF_00123">
    <property type="entry name" value="Arg_tRNA_synth"/>
    <property type="match status" value="1"/>
</dbReference>
<dbReference type="Pfam" id="PF03485">
    <property type="entry name" value="Arg_tRNA_synt_N"/>
    <property type="match status" value="1"/>
</dbReference>
<name>A0A3D9HNZ5_9PROT</name>
<keyword evidence="4 11" id="KW-0963">Cytoplasm</keyword>
<dbReference type="Gene3D" id="3.40.50.620">
    <property type="entry name" value="HUPs"/>
    <property type="match status" value="1"/>
</dbReference>
<dbReference type="SMART" id="SM01016">
    <property type="entry name" value="Arg_tRNA_synt_N"/>
    <property type="match status" value="1"/>
</dbReference>
<dbReference type="InterPro" id="IPR008909">
    <property type="entry name" value="DALR_anticod-bd"/>
</dbReference>
<dbReference type="Gene3D" id="1.10.730.10">
    <property type="entry name" value="Isoleucyl-tRNA Synthetase, Domain 1"/>
    <property type="match status" value="1"/>
</dbReference>
<evidence type="ECO:0000256" key="9">
    <source>
        <dbReference type="ARBA" id="ARBA00023146"/>
    </source>
</evidence>
<dbReference type="GO" id="GO:0005524">
    <property type="term" value="F:ATP binding"/>
    <property type="evidence" value="ECO:0007669"/>
    <property type="project" value="UniProtKB-UniRule"/>
</dbReference>
<evidence type="ECO:0000256" key="6">
    <source>
        <dbReference type="ARBA" id="ARBA00022741"/>
    </source>
</evidence>
<evidence type="ECO:0000313" key="15">
    <source>
        <dbReference type="EMBL" id="RED51031.1"/>
    </source>
</evidence>
<dbReference type="SUPFAM" id="SSF52374">
    <property type="entry name" value="Nucleotidylyl transferase"/>
    <property type="match status" value="1"/>
</dbReference>
<dbReference type="EC" id="6.1.1.19" evidence="11"/>
<dbReference type="EMBL" id="QRDW01000004">
    <property type="protein sequence ID" value="RED51031.1"/>
    <property type="molecule type" value="Genomic_DNA"/>
</dbReference>
<dbReference type="NCBIfam" id="TIGR00456">
    <property type="entry name" value="argS"/>
    <property type="match status" value="1"/>
</dbReference>
<dbReference type="PROSITE" id="PS00178">
    <property type="entry name" value="AA_TRNA_LIGASE_I"/>
    <property type="match status" value="1"/>
</dbReference>
<evidence type="ECO:0000256" key="4">
    <source>
        <dbReference type="ARBA" id="ARBA00022490"/>
    </source>
</evidence>